<evidence type="ECO:0000259" key="4">
    <source>
        <dbReference type="PROSITE" id="PS50956"/>
    </source>
</evidence>
<reference evidence="5" key="1">
    <citation type="submission" date="2015-10" db="EMBL/GenBank/DDBJ databases">
        <authorList>
            <person name="Gilbert D.G."/>
        </authorList>
    </citation>
    <scope>NUCLEOTIDE SEQUENCE</scope>
    <source>
        <strain evidence="5">Phyl III-seqv23</strain>
    </source>
</reference>
<name>A0A0S4VBY5_RALSL</name>
<sequence length="141" mass="15111">MGYIVGGRTTRTSVGPSWGSGQIGLPQPAVAARIKRLEEQGVIEGYGARINPGFVGRGISAIVRIRTTHAQIKQCLSAFDAMPEIVEAHRITGEDCFMVRMVVAEMTQLEMAIDALARFGPVTTSVVLASYPPKTIRGAQP</sequence>
<dbReference type="EMBL" id="LN899824">
    <property type="protein sequence ID" value="CUV32160.1"/>
    <property type="molecule type" value="Genomic_DNA"/>
</dbReference>
<keyword evidence="3" id="KW-0804">Transcription</keyword>
<proteinExistence type="predicted"/>
<dbReference type="Pfam" id="PF13412">
    <property type="entry name" value="HTH_24"/>
    <property type="match status" value="1"/>
</dbReference>
<evidence type="ECO:0000256" key="3">
    <source>
        <dbReference type="ARBA" id="ARBA00023163"/>
    </source>
</evidence>
<evidence type="ECO:0000313" key="5">
    <source>
        <dbReference type="EMBL" id="CUV32160.1"/>
    </source>
</evidence>
<keyword evidence="2" id="KW-0238">DNA-binding</keyword>
<protein>
    <submittedName>
        <fullName evidence="5">Putative transcription regulator protein, AsnC/Lrp</fullName>
    </submittedName>
</protein>
<keyword evidence="1" id="KW-0805">Transcription regulation</keyword>
<accession>A0A0S4VBY5</accession>
<evidence type="ECO:0000256" key="2">
    <source>
        <dbReference type="ARBA" id="ARBA00023125"/>
    </source>
</evidence>
<dbReference type="SUPFAM" id="SSF54909">
    <property type="entry name" value="Dimeric alpha+beta barrel"/>
    <property type="match status" value="1"/>
</dbReference>
<evidence type="ECO:0000256" key="1">
    <source>
        <dbReference type="ARBA" id="ARBA00023015"/>
    </source>
</evidence>
<dbReference type="InterPro" id="IPR019888">
    <property type="entry name" value="Tscrpt_reg_AsnC-like"/>
</dbReference>
<dbReference type="AlphaFoldDB" id="A0A0S4VBY5"/>
<dbReference type="Gene3D" id="1.10.10.10">
    <property type="entry name" value="Winged helix-like DNA-binding domain superfamily/Winged helix DNA-binding domain"/>
    <property type="match status" value="1"/>
</dbReference>
<dbReference type="GO" id="GO:0043565">
    <property type="term" value="F:sequence-specific DNA binding"/>
    <property type="evidence" value="ECO:0007669"/>
    <property type="project" value="InterPro"/>
</dbReference>
<feature type="domain" description="HTH asnC-type" evidence="4">
    <location>
        <begin position="20"/>
        <end position="58"/>
    </location>
</feature>
<dbReference type="SMART" id="SM00344">
    <property type="entry name" value="HTH_ASNC"/>
    <property type="match status" value="1"/>
</dbReference>
<dbReference type="PANTHER" id="PTHR30154">
    <property type="entry name" value="LEUCINE-RESPONSIVE REGULATORY PROTEIN"/>
    <property type="match status" value="1"/>
</dbReference>
<dbReference type="GO" id="GO:0043200">
    <property type="term" value="P:response to amino acid"/>
    <property type="evidence" value="ECO:0007669"/>
    <property type="project" value="TreeGrafter"/>
</dbReference>
<dbReference type="PROSITE" id="PS50956">
    <property type="entry name" value="HTH_ASNC_2"/>
    <property type="match status" value="1"/>
</dbReference>
<dbReference type="PANTHER" id="PTHR30154:SF53">
    <property type="entry name" value="HTH-TYPE TRANSCRIPTIONAL REGULATOR LRPC"/>
    <property type="match status" value="1"/>
</dbReference>
<organism evidence="5">
    <name type="scientific">Ralstonia solanacearum</name>
    <name type="common">Pseudomonas solanacearum</name>
    <dbReference type="NCBI Taxonomy" id="305"/>
    <lineage>
        <taxon>Bacteria</taxon>
        <taxon>Pseudomonadati</taxon>
        <taxon>Pseudomonadota</taxon>
        <taxon>Betaproteobacteria</taxon>
        <taxon>Burkholderiales</taxon>
        <taxon>Burkholderiaceae</taxon>
        <taxon>Ralstonia</taxon>
        <taxon>Ralstonia solanacearum species complex</taxon>
    </lineage>
</organism>
<dbReference type="InterPro" id="IPR000485">
    <property type="entry name" value="AsnC-type_HTH_dom"/>
</dbReference>
<dbReference type="GO" id="GO:0005829">
    <property type="term" value="C:cytosol"/>
    <property type="evidence" value="ECO:0007669"/>
    <property type="project" value="TreeGrafter"/>
</dbReference>
<dbReference type="InterPro" id="IPR036388">
    <property type="entry name" value="WH-like_DNA-bd_sf"/>
</dbReference>
<dbReference type="Pfam" id="PF01037">
    <property type="entry name" value="AsnC_trans_reg"/>
    <property type="match status" value="1"/>
</dbReference>
<dbReference type="SUPFAM" id="SSF46785">
    <property type="entry name" value="Winged helix' DNA-binding domain"/>
    <property type="match status" value="1"/>
</dbReference>
<dbReference type="InterPro" id="IPR019887">
    <property type="entry name" value="Tscrpt_reg_AsnC/Lrp_C"/>
</dbReference>
<dbReference type="InterPro" id="IPR036390">
    <property type="entry name" value="WH_DNA-bd_sf"/>
</dbReference>
<dbReference type="Gene3D" id="3.30.70.920">
    <property type="match status" value="1"/>
</dbReference>
<dbReference type="InterPro" id="IPR011008">
    <property type="entry name" value="Dimeric_a/b-barrel"/>
</dbReference>
<gene>
    <name evidence="5" type="ORF">RUN1985_v1_1840004</name>
</gene>